<name>F0IR70_STRSA</name>
<accession>F0IR70</accession>
<reference evidence="5 6" key="1">
    <citation type="submission" date="2011-02" db="EMBL/GenBank/DDBJ databases">
        <authorList>
            <person name="Muzny D."/>
            <person name="Qin X."/>
            <person name="Deng J."/>
            <person name="Jiang H."/>
            <person name="Liu Y."/>
            <person name="Qu J."/>
            <person name="Song X.-Z."/>
            <person name="Zhang L."/>
            <person name="Thornton R."/>
            <person name="Coyle M."/>
            <person name="Francisco L."/>
            <person name="Jackson L."/>
            <person name="Javaid M."/>
            <person name="Korchina V."/>
            <person name="Kovar C."/>
            <person name="Mata R."/>
            <person name="Mathew T."/>
            <person name="Ngo R."/>
            <person name="Nguyen L."/>
            <person name="Nguyen N."/>
            <person name="Okwuonu G."/>
            <person name="Ongeri F."/>
            <person name="Pham C."/>
            <person name="Simmons D."/>
            <person name="Wilczek-Boney K."/>
            <person name="Hale W."/>
            <person name="Jakkamsetti A."/>
            <person name="Pham P."/>
            <person name="Ruth R."/>
            <person name="San Lucas F."/>
            <person name="Warren J."/>
            <person name="Zhang J."/>
            <person name="Zhao Z."/>
            <person name="Zhou C."/>
            <person name="Zhu D."/>
            <person name="Lee S."/>
            <person name="Bess C."/>
            <person name="Blankenburg K."/>
            <person name="Forbes L."/>
            <person name="Fu Q."/>
            <person name="Gubbala S."/>
            <person name="Hirani K."/>
            <person name="Jayaseelan J.C."/>
            <person name="Lara F."/>
            <person name="Munidasa M."/>
            <person name="Palculict T."/>
            <person name="Patil S."/>
            <person name="Pu L.-L."/>
            <person name="Saada N."/>
            <person name="Tang L."/>
            <person name="Weissenberger G."/>
            <person name="Zhu Y."/>
            <person name="Hemphill L."/>
            <person name="Shang Y."/>
            <person name="Youmans B."/>
            <person name="Ayvaz T."/>
            <person name="Ross M."/>
            <person name="Santibanez J."/>
            <person name="Aqrawi P."/>
            <person name="Gross S."/>
            <person name="Joshi V."/>
            <person name="Fowler G."/>
            <person name="Nazareth L."/>
            <person name="Reid J."/>
            <person name="Worley K."/>
            <person name="Petrosino J."/>
            <person name="Highlander S."/>
            <person name="Gibbs R."/>
        </authorList>
    </citation>
    <scope>NUCLEOTIDE SEQUENCE [LARGE SCALE GENOMIC DNA]</scope>
    <source>
        <strain evidence="5 6">SK160</strain>
    </source>
</reference>
<evidence type="ECO:0000256" key="1">
    <source>
        <dbReference type="ARBA" id="ARBA00005582"/>
    </source>
</evidence>
<dbReference type="Proteomes" id="UP000004562">
    <property type="component" value="Unassembled WGS sequence"/>
</dbReference>
<dbReference type="PRINTS" id="PR00502">
    <property type="entry name" value="NUDIXFAMILY"/>
</dbReference>
<proteinExistence type="inferred from homology"/>
<evidence type="ECO:0000313" key="6">
    <source>
        <dbReference type="Proteomes" id="UP000004562"/>
    </source>
</evidence>
<evidence type="ECO:0000256" key="3">
    <source>
        <dbReference type="RuleBase" id="RU003476"/>
    </source>
</evidence>
<keyword evidence="2 3" id="KW-0378">Hydrolase</keyword>
<dbReference type="PATRIC" id="fig|888812.3.peg.324"/>
<dbReference type="InterPro" id="IPR020476">
    <property type="entry name" value="Nudix_hydrolase"/>
</dbReference>
<comment type="caution">
    <text evidence="5">The sequence shown here is derived from an EMBL/GenBank/DDBJ whole genome shotgun (WGS) entry which is preliminary data.</text>
</comment>
<organism evidence="5 6">
    <name type="scientific">Streptococcus sanguinis SK160</name>
    <dbReference type="NCBI Taxonomy" id="888812"/>
    <lineage>
        <taxon>Bacteria</taxon>
        <taxon>Bacillati</taxon>
        <taxon>Bacillota</taxon>
        <taxon>Bacilli</taxon>
        <taxon>Lactobacillales</taxon>
        <taxon>Streptococcaceae</taxon>
        <taxon>Streptococcus</taxon>
    </lineage>
</organism>
<dbReference type="GO" id="GO:0016787">
    <property type="term" value="F:hydrolase activity"/>
    <property type="evidence" value="ECO:0007669"/>
    <property type="project" value="UniProtKB-KW"/>
</dbReference>
<dbReference type="InterPro" id="IPR015797">
    <property type="entry name" value="NUDIX_hydrolase-like_dom_sf"/>
</dbReference>
<dbReference type="SUPFAM" id="SSF55811">
    <property type="entry name" value="Nudix"/>
    <property type="match status" value="1"/>
</dbReference>
<dbReference type="InterPro" id="IPR000086">
    <property type="entry name" value="NUDIX_hydrolase_dom"/>
</dbReference>
<dbReference type="CDD" id="cd18875">
    <property type="entry name" value="NUDIX_Hydrolase"/>
    <property type="match status" value="1"/>
</dbReference>
<evidence type="ECO:0000313" key="5">
    <source>
        <dbReference type="EMBL" id="EGD39767.1"/>
    </source>
</evidence>
<dbReference type="PROSITE" id="PS00893">
    <property type="entry name" value="NUDIX_BOX"/>
    <property type="match status" value="1"/>
</dbReference>
<evidence type="ECO:0000256" key="2">
    <source>
        <dbReference type="ARBA" id="ARBA00022801"/>
    </source>
</evidence>
<dbReference type="PANTHER" id="PTHR43736">
    <property type="entry name" value="ADP-RIBOSE PYROPHOSPHATASE"/>
    <property type="match status" value="1"/>
</dbReference>
<dbReference type="AlphaFoldDB" id="F0IR70"/>
<dbReference type="Pfam" id="PF00293">
    <property type="entry name" value="NUDIX"/>
    <property type="match status" value="1"/>
</dbReference>
<dbReference type="PROSITE" id="PS51462">
    <property type="entry name" value="NUDIX"/>
    <property type="match status" value="1"/>
</dbReference>
<dbReference type="PANTHER" id="PTHR43736:SF1">
    <property type="entry name" value="DIHYDRONEOPTERIN TRIPHOSPHATE DIPHOSPHATASE"/>
    <property type="match status" value="1"/>
</dbReference>
<protein>
    <submittedName>
        <fullName evidence="5">MutT/NUDIX family protein</fullName>
    </submittedName>
</protein>
<evidence type="ECO:0000259" key="4">
    <source>
        <dbReference type="PROSITE" id="PS51462"/>
    </source>
</evidence>
<feature type="domain" description="Nudix hydrolase" evidence="4">
    <location>
        <begin position="21"/>
        <end position="145"/>
    </location>
</feature>
<dbReference type="Gene3D" id="3.90.79.10">
    <property type="entry name" value="Nucleoside Triphosphate Pyrophosphohydrolase"/>
    <property type="match status" value="1"/>
</dbReference>
<dbReference type="HOGENOM" id="CLU_037162_17_0_9"/>
<sequence length="166" mass="19749">MAHIYPFRSNKRNKQMNRLENVEFVNMCMIYDGEKVLVQERVKSDWPGITFPGGHVERGESFTDAVIREIKEETGLTIFNPQLCGIKNWYDDKDFRYVVLLYKTKHYSGVLQSSDEGKVWWEDFKNLSHLKLATSDMSDMLRVFLEDDLSEFFYYKDGDDWLYDLK</sequence>
<comment type="similarity">
    <text evidence="1 3">Belongs to the Nudix hydrolase family.</text>
</comment>
<dbReference type="InterPro" id="IPR020084">
    <property type="entry name" value="NUDIX_hydrolase_CS"/>
</dbReference>
<gene>
    <name evidence="5" type="ORF">HMPREF9384_0332</name>
</gene>
<dbReference type="EMBL" id="AEXZ01000004">
    <property type="protein sequence ID" value="EGD39767.1"/>
    <property type="molecule type" value="Genomic_DNA"/>
</dbReference>